<proteinExistence type="predicted"/>
<keyword evidence="2" id="KW-0812">Transmembrane</keyword>
<dbReference type="AlphaFoldDB" id="A0A7X5UCW1"/>
<keyword evidence="2" id="KW-1133">Transmembrane helix</keyword>
<organism evidence="3 4">
    <name type="scientific">Luteibacter anthropi</name>
    <dbReference type="NCBI Taxonomy" id="564369"/>
    <lineage>
        <taxon>Bacteria</taxon>
        <taxon>Pseudomonadati</taxon>
        <taxon>Pseudomonadota</taxon>
        <taxon>Gammaproteobacteria</taxon>
        <taxon>Lysobacterales</taxon>
        <taxon>Rhodanobacteraceae</taxon>
        <taxon>Luteibacter</taxon>
    </lineage>
</organism>
<sequence>MHQWQPRRRLRLPTRLPPRTRRPPVRMKPNESRIAAILLLIVVIVVGYFALVHWWFVAPQLAIADEMNDLRDTQRRFAAAIAERPQLEKRLASLEQGQSSSDAFLAGDDTNAAAAGLMQRIVDVAAAHHENGACDVVQKMPVPSQEKAGEPYRKVTVNISLRCQMQPMTAVLHDIEEATPYLFIEDFSIYRNPVAARAGGAAPMEVQFTVSGYIHAARAAKAAS</sequence>
<reference evidence="3 4" key="1">
    <citation type="submission" date="2020-03" db="EMBL/GenBank/DDBJ databases">
        <authorList>
            <person name="Lai Q."/>
        </authorList>
    </citation>
    <scope>NUCLEOTIDE SEQUENCE [LARGE SCALE GENOMIC DNA]</scope>
    <source>
        <strain evidence="3 4">CCUG 25036</strain>
    </source>
</reference>
<dbReference type="Pfam" id="PF10741">
    <property type="entry name" value="T2SSM_b"/>
    <property type="match status" value="1"/>
</dbReference>
<feature type="region of interest" description="Disordered" evidence="1">
    <location>
        <begin position="1"/>
        <end position="25"/>
    </location>
</feature>
<dbReference type="EMBL" id="JAARLZ010000010">
    <property type="protein sequence ID" value="NII08161.1"/>
    <property type="molecule type" value="Genomic_DNA"/>
</dbReference>
<dbReference type="InterPro" id="IPR034756">
    <property type="entry name" value="T2SSM_b"/>
</dbReference>
<name>A0A7X5UCW1_9GAMM</name>
<dbReference type="NCBIfam" id="NF040576">
    <property type="entry name" value="T2SS_GspM_XpsM"/>
    <property type="match status" value="1"/>
</dbReference>
<comment type="caution">
    <text evidence="3">The sequence shown here is derived from an EMBL/GenBank/DDBJ whole genome shotgun (WGS) entry which is preliminary data.</text>
</comment>
<feature type="transmembrane region" description="Helical" evidence="2">
    <location>
        <begin position="34"/>
        <end position="56"/>
    </location>
</feature>
<gene>
    <name evidence="3" type="ORF">HBF25_17390</name>
</gene>
<protein>
    <submittedName>
        <fullName evidence="3">General secretion pathway protein GspM</fullName>
    </submittedName>
</protein>
<evidence type="ECO:0000256" key="2">
    <source>
        <dbReference type="SAM" id="Phobius"/>
    </source>
</evidence>
<evidence type="ECO:0000313" key="3">
    <source>
        <dbReference type="EMBL" id="NII08161.1"/>
    </source>
</evidence>
<keyword evidence="2" id="KW-0472">Membrane</keyword>
<keyword evidence="4" id="KW-1185">Reference proteome</keyword>
<evidence type="ECO:0000256" key="1">
    <source>
        <dbReference type="SAM" id="MobiDB-lite"/>
    </source>
</evidence>
<accession>A0A7X5UCW1</accession>
<evidence type="ECO:0000313" key="4">
    <source>
        <dbReference type="Proteomes" id="UP000490980"/>
    </source>
</evidence>
<dbReference type="Proteomes" id="UP000490980">
    <property type="component" value="Unassembled WGS sequence"/>
</dbReference>